<dbReference type="PANTHER" id="PTHR13035:SF0">
    <property type="entry name" value="PROTEIN N-TERMINAL GLUTAMINE AMIDOHYDROLASE"/>
    <property type="match status" value="1"/>
</dbReference>
<evidence type="ECO:0000256" key="6">
    <source>
        <dbReference type="ARBA" id="ARBA00029677"/>
    </source>
</evidence>
<name>A0ABM0K8N3_APLCA</name>
<evidence type="ECO:0000313" key="11">
    <source>
        <dbReference type="RefSeq" id="XP_005111433.1"/>
    </source>
</evidence>
<organism evidence="10 11">
    <name type="scientific">Aplysia californica</name>
    <name type="common">California sea hare</name>
    <dbReference type="NCBI Taxonomy" id="6500"/>
    <lineage>
        <taxon>Eukaryota</taxon>
        <taxon>Metazoa</taxon>
        <taxon>Spiralia</taxon>
        <taxon>Lophotrochozoa</taxon>
        <taxon>Mollusca</taxon>
        <taxon>Gastropoda</taxon>
        <taxon>Heterobranchia</taxon>
        <taxon>Euthyneura</taxon>
        <taxon>Tectipleura</taxon>
        <taxon>Aplysiida</taxon>
        <taxon>Aplysioidea</taxon>
        <taxon>Aplysiidae</taxon>
        <taxon>Aplysia</taxon>
    </lineage>
</organism>
<accession>A0ABM0K8N3</accession>
<reference evidence="11 12" key="1">
    <citation type="submission" date="2025-05" db="UniProtKB">
        <authorList>
            <consortium name="RefSeq"/>
        </authorList>
    </citation>
    <scope>IDENTIFICATION</scope>
</reference>
<comment type="similarity">
    <text evidence="1 8">Belongs to the NTAQ1 family.</text>
</comment>
<dbReference type="Pfam" id="PF09764">
    <property type="entry name" value="Nt_Gln_amidase"/>
    <property type="match status" value="1"/>
</dbReference>
<evidence type="ECO:0000256" key="1">
    <source>
        <dbReference type="ARBA" id="ARBA00008985"/>
    </source>
</evidence>
<feature type="domain" description="Protein N-terminal glutamine amidohydrolase alpha beta roll" evidence="9">
    <location>
        <begin position="21"/>
        <end position="198"/>
    </location>
</feature>
<evidence type="ECO:0000256" key="5">
    <source>
        <dbReference type="ARBA" id="ARBA00022801"/>
    </source>
</evidence>
<evidence type="ECO:0000259" key="9">
    <source>
        <dbReference type="Pfam" id="PF09764"/>
    </source>
</evidence>
<evidence type="ECO:0000256" key="2">
    <source>
        <dbReference type="ARBA" id="ARBA00011245"/>
    </source>
</evidence>
<dbReference type="PANTHER" id="PTHR13035">
    <property type="entry name" value="PROTEIN N-TERMINAL GLUTAMINE AMIDOHYDROLASE"/>
    <property type="match status" value="1"/>
</dbReference>
<dbReference type="GeneID" id="101863151"/>
<comment type="subunit">
    <text evidence="2 8">Monomer.</text>
</comment>
<evidence type="ECO:0000256" key="4">
    <source>
        <dbReference type="ARBA" id="ARBA00021247"/>
    </source>
</evidence>
<evidence type="ECO:0000313" key="12">
    <source>
        <dbReference type="RefSeq" id="XP_035829078.1"/>
    </source>
</evidence>
<keyword evidence="10" id="KW-1185">Reference proteome</keyword>
<dbReference type="RefSeq" id="XP_005111433.1">
    <property type="nucleotide sequence ID" value="XM_005111376.3"/>
</dbReference>
<dbReference type="EC" id="3.5.1.122" evidence="3 8"/>
<sequence>MSIEENKVTSVVPSEREQCTYTACYCEENVWKLCALVKDSCPEEEFNKCSCVFISNDKRQIPLWHQRAGKNPERLVVWDYHVIMVYNEKESPLVYDLDTELSFPCHLKEYAAAGIGDEKSMHSKYKRMFRVIPGQEFLSTFASDRSHMLDKEGGWMSPPPDYPPIKTEASSNNIQEFISMDKSVKHGQVYNLSGFLHKFDTSLS</sequence>
<comment type="function">
    <text evidence="8">Mediates the side-chain deamidation of N-terminal glutamine residues to glutamate, an important step in N-end rule pathway of protein degradation. Conversion of the resulting N-terminal glutamine to glutamate renders the protein susceptible to arginylation, polyubiquitination and degradation as specified by the N-end rule. Does not act on substrates with internal or C-terminal glutamine and does not act on non-glutamine residues in any position.</text>
</comment>
<keyword evidence="5 8" id="KW-0378">Hydrolase</keyword>
<evidence type="ECO:0000313" key="13">
    <source>
        <dbReference type="RefSeq" id="XP_035829079.1"/>
    </source>
</evidence>
<dbReference type="RefSeq" id="XP_035829079.1">
    <property type="nucleotide sequence ID" value="XM_035973186.1"/>
</dbReference>
<evidence type="ECO:0000256" key="8">
    <source>
        <dbReference type="RuleBase" id="RU367082"/>
    </source>
</evidence>
<protein>
    <recommendedName>
        <fullName evidence="4 8">Protein N-terminal glutamine amidohydrolase</fullName>
        <ecNumber evidence="3 8">3.5.1.122</ecNumber>
    </recommendedName>
    <alternativeName>
        <fullName evidence="6 8">Protein NH2-terminal glutamine deamidase</fullName>
    </alternativeName>
</protein>
<dbReference type="Proteomes" id="UP000694888">
    <property type="component" value="Unplaced"/>
</dbReference>
<dbReference type="Gene3D" id="3.10.620.10">
    <property type="entry name" value="Protein N-terminal glutamine amidohydrolase, alpha beta roll"/>
    <property type="match status" value="1"/>
</dbReference>
<proteinExistence type="inferred from homology"/>
<evidence type="ECO:0000256" key="7">
    <source>
        <dbReference type="ARBA" id="ARBA00048768"/>
    </source>
</evidence>
<evidence type="ECO:0000256" key="3">
    <source>
        <dbReference type="ARBA" id="ARBA00012718"/>
    </source>
</evidence>
<dbReference type="InterPro" id="IPR037132">
    <property type="entry name" value="N_Gln_amidohydro_ab_roll_sf"/>
</dbReference>
<gene>
    <name evidence="11 12 13" type="primary">LOC101863151</name>
</gene>
<evidence type="ECO:0000313" key="10">
    <source>
        <dbReference type="Proteomes" id="UP000694888"/>
    </source>
</evidence>
<dbReference type="InterPro" id="IPR023128">
    <property type="entry name" value="Prot_N_Gln_amidohydro_ab_roll"/>
</dbReference>
<dbReference type="InterPro" id="IPR039733">
    <property type="entry name" value="NTAQ1"/>
</dbReference>
<dbReference type="RefSeq" id="XP_035829078.1">
    <property type="nucleotide sequence ID" value="XM_035973185.1"/>
</dbReference>
<comment type="catalytic activity">
    <reaction evidence="7 8">
        <text>N-terminal L-glutaminyl-[protein] + H2O = N-terminal L-glutamyl-[protein] + NH4(+)</text>
        <dbReference type="Rhea" id="RHEA:50680"/>
        <dbReference type="Rhea" id="RHEA-COMP:12668"/>
        <dbReference type="Rhea" id="RHEA-COMP:12777"/>
        <dbReference type="ChEBI" id="CHEBI:15377"/>
        <dbReference type="ChEBI" id="CHEBI:28938"/>
        <dbReference type="ChEBI" id="CHEBI:64721"/>
        <dbReference type="ChEBI" id="CHEBI:64722"/>
        <dbReference type="EC" id="3.5.1.122"/>
    </reaction>
</comment>